<protein>
    <submittedName>
        <fullName evidence="2">Uncharacterized protein</fullName>
    </submittedName>
</protein>
<proteinExistence type="predicted"/>
<feature type="region of interest" description="Disordered" evidence="1">
    <location>
        <begin position="509"/>
        <end position="528"/>
    </location>
</feature>
<organism evidence="2 3">
    <name type="scientific">Amniculicola lignicola CBS 123094</name>
    <dbReference type="NCBI Taxonomy" id="1392246"/>
    <lineage>
        <taxon>Eukaryota</taxon>
        <taxon>Fungi</taxon>
        <taxon>Dikarya</taxon>
        <taxon>Ascomycota</taxon>
        <taxon>Pezizomycotina</taxon>
        <taxon>Dothideomycetes</taxon>
        <taxon>Pleosporomycetidae</taxon>
        <taxon>Pleosporales</taxon>
        <taxon>Amniculicolaceae</taxon>
        <taxon>Amniculicola</taxon>
    </lineage>
</organism>
<evidence type="ECO:0000313" key="2">
    <source>
        <dbReference type="EMBL" id="KAF1995401.1"/>
    </source>
</evidence>
<gene>
    <name evidence="2" type="ORF">P154DRAFT_538777</name>
</gene>
<dbReference type="Proteomes" id="UP000799779">
    <property type="component" value="Unassembled WGS sequence"/>
</dbReference>
<evidence type="ECO:0000256" key="1">
    <source>
        <dbReference type="SAM" id="MobiDB-lite"/>
    </source>
</evidence>
<feature type="compositionally biased region" description="Basic residues" evidence="1">
    <location>
        <begin position="509"/>
        <end position="520"/>
    </location>
</feature>
<keyword evidence="3" id="KW-1185">Reference proteome</keyword>
<feature type="compositionally biased region" description="Basic and acidic residues" evidence="1">
    <location>
        <begin position="206"/>
        <end position="222"/>
    </location>
</feature>
<dbReference type="EMBL" id="ML977639">
    <property type="protein sequence ID" value="KAF1995401.1"/>
    <property type="molecule type" value="Genomic_DNA"/>
</dbReference>
<feature type="region of interest" description="Disordered" evidence="1">
    <location>
        <begin position="206"/>
        <end position="243"/>
    </location>
</feature>
<dbReference type="AlphaFoldDB" id="A0A6A5W5M2"/>
<feature type="compositionally biased region" description="Polar residues" evidence="1">
    <location>
        <begin position="166"/>
        <end position="179"/>
    </location>
</feature>
<feature type="region of interest" description="Disordered" evidence="1">
    <location>
        <begin position="1"/>
        <end position="29"/>
    </location>
</feature>
<accession>A0A6A5W5M2</accession>
<feature type="region of interest" description="Disordered" evidence="1">
    <location>
        <begin position="166"/>
        <end position="194"/>
    </location>
</feature>
<sequence>MTYIPLPASGMQSQSRANRREMKQPAKEAGLLRPGADIKVSRVRPPSLSHPPVPLLMETKSQIAPMQYEDTMKRMSFCYAKDGALAWVTFYRSSSGSSAVLSKIYAGPETAEILSRQALNFATMAKDVGEREKSSFPGNLRARWERYFGPPAALVSSSWEARAQRQVSKVSREMNTGSTKLPIHQSGGNLDHMQDGEDHVEFLTKHEERGARTRSKPIREKLTLPSQRSRPSPVKPPRPLEKQKLADRMVADEGPVLARDQGNQVPTTSAMTTIEADQWLFRLFYTNEMLSDHDLQTVALTIKLHEGFSIPPSITLLKECQEHRNRTGQAGCDHANYQRWLSFMRTQRQLMEEGLVVLGSRPVQSERGGPDLPVVHSSWASAAVDVETYGTLGPPDVCQAVEPKPRKSPNKVEIHHSSTNLLPSPISVQQPIGDAPSLKESIRQLNRSLRKKKTYKGRLIRDVRTLDRTIKKSERPMTDSLKKQRACKLKDLRVVNGQCNTLLHKRLRVAKERRKGTSRKQARDAGHR</sequence>
<reference evidence="2" key="1">
    <citation type="journal article" date="2020" name="Stud. Mycol.">
        <title>101 Dothideomycetes genomes: a test case for predicting lifestyles and emergence of pathogens.</title>
        <authorList>
            <person name="Haridas S."/>
            <person name="Albert R."/>
            <person name="Binder M."/>
            <person name="Bloem J."/>
            <person name="Labutti K."/>
            <person name="Salamov A."/>
            <person name="Andreopoulos B."/>
            <person name="Baker S."/>
            <person name="Barry K."/>
            <person name="Bills G."/>
            <person name="Bluhm B."/>
            <person name="Cannon C."/>
            <person name="Castanera R."/>
            <person name="Culley D."/>
            <person name="Daum C."/>
            <person name="Ezra D."/>
            <person name="Gonzalez J."/>
            <person name="Henrissat B."/>
            <person name="Kuo A."/>
            <person name="Liang C."/>
            <person name="Lipzen A."/>
            <person name="Lutzoni F."/>
            <person name="Magnuson J."/>
            <person name="Mondo S."/>
            <person name="Nolan M."/>
            <person name="Ohm R."/>
            <person name="Pangilinan J."/>
            <person name="Park H.-J."/>
            <person name="Ramirez L."/>
            <person name="Alfaro M."/>
            <person name="Sun H."/>
            <person name="Tritt A."/>
            <person name="Yoshinaga Y."/>
            <person name="Zwiers L.-H."/>
            <person name="Turgeon B."/>
            <person name="Goodwin S."/>
            <person name="Spatafora J."/>
            <person name="Crous P."/>
            <person name="Grigoriev I."/>
        </authorList>
    </citation>
    <scope>NUCLEOTIDE SEQUENCE</scope>
    <source>
        <strain evidence="2">CBS 123094</strain>
    </source>
</reference>
<name>A0A6A5W5M2_9PLEO</name>
<evidence type="ECO:0000313" key="3">
    <source>
        <dbReference type="Proteomes" id="UP000799779"/>
    </source>
</evidence>